<feature type="compositionally biased region" description="Polar residues" evidence="1">
    <location>
        <begin position="53"/>
        <end position="65"/>
    </location>
</feature>
<organism evidence="2 3">
    <name type="scientific">Plakobranchus ocellatus</name>
    <dbReference type="NCBI Taxonomy" id="259542"/>
    <lineage>
        <taxon>Eukaryota</taxon>
        <taxon>Metazoa</taxon>
        <taxon>Spiralia</taxon>
        <taxon>Lophotrochozoa</taxon>
        <taxon>Mollusca</taxon>
        <taxon>Gastropoda</taxon>
        <taxon>Heterobranchia</taxon>
        <taxon>Euthyneura</taxon>
        <taxon>Panpulmonata</taxon>
        <taxon>Sacoglossa</taxon>
        <taxon>Placobranchoidea</taxon>
        <taxon>Plakobranchidae</taxon>
        <taxon>Plakobranchus</taxon>
    </lineage>
</organism>
<feature type="region of interest" description="Disordered" evidence="1">
    <location>
        <begin position="1"/>
        <end position="21"/>
    </location>
</feature>
<feature type="compositionally biased region" description="Polar residues" evidence="1">
    <location>
        <begin position="9"/>
        <end position="20"/>
    </location>
</feature>
<evidence type="ECO:0000313" key="3">
    <source>
        <dbReference type="Proteomes" id="UP000735302"/>
    </source>
</evidence>
<protein>
    <submittedName>
        <fullName evidence="2">Uncharacterized protein</fullName>
    </submittedName>
</protein>
<proteinExistence type="predicted"/>
<name>A0AAV4C1Z5_9GAST</name>
<sequence>MCDEVACRGQQQLQGATDGSRSAGFLHVQHRITRHLSSLINHTMKTKQKKSPSWHNTSAPSNSDVSVRYTCSKTITPHVHGVGKRRRA</sequence>
<evidence type="ECO:0000313" key="2">
    <source>
        <dbReference type="EMBL" id="GFO25396.1"/>
    </source>
</evidence>
<accession>A0AAV4C1Z5</accession>
<reference evidence="2 3" key="1">
    <citation type="journal article" date="2021" name="Elife">
        <title>Chloroplast acquisition without the gene transfer in kleptoplastic sea slugs, Plakobranchus ocellatus.</title>
        <authorList>
            <person name="Maeda T."/>
            <person name="Takahashi S."/>
            <person name="Yoshida T."/>
            <person name="Shimamura S."/>
            <person name="Takaki Y."/>
            <person name="Nagai Y."/>
            <person name="Toyoda A."/>
            <person name="Suzuki Y."/>
            <person name="Arimoto A."/>
            <person name="Ishii H."/>
            <person name="Satoh N."/>
            <person name="Nishiyama T."/>
            <person name="Hasebe M."/>
            <person name="Maruyama T."/>
            <person name="Minagawa J."/>
            <person name="Obokata J."/>
            <person name="Shigenobu S."/>
        </authorList>
    </citation>
    <scope>NUCLEOTIDE SEQUENCE [LARGE SCALE GENOMIC DNA]</scope>
</reference>
<keyword evidence="3" id="KW-1185">Reference proteome</keyword>
<dbReference type="AlphaFoldDB" id="A0AAV4C1Z5"/>
<dbReference type="Proteomes" id="UP000735302">
    <property type="component" value="Unassembled WGS sequence"/>
</dbReference>
<gene>
    <name evidence="2" type="ORF">PoB_005190100</name>
</gene>
<comment type="caution">
    <text evidence="2">The sequence shown here is derived from an EMBL/GenBank/DDBJ whole genome shotgun (WGS) entry which is preliminary data.</text>
</comment>
<feature type="region of interest" description="Disordered" evidence="1">
    <location>
        <begin position="44"/>
        <end position="65"/>
    </location>
</feature>
<evidence type="ECO:0000256" key="1">
    <source>
        <dbReference type="SAM" id="MobiDB-lite"/>
    </source>
</evidence>
<dbReference type="EMBL" id="BLXT01005746">
    <property type="protein sequence ID" value="GFO25396.1"/>
    <property type="molecule type" value="Genomic_DNA"/>
</dbReference>